<dbReference type="InterPro" id="IPR006133">
    <property type="entry name" value="DNA-dir_DNA_pol_B_exonuc"/>
</dbReference>
<dbReference type="PANTHER" id="PTHR10322">
    <property type="entry name" value="DNA POLYMERASE CATALYTIC SUBUNIT"/>
    <property type="match status" value="1"/>
</dbReference>
<dbReference type="GO" id="GO:0008296">
    <property type="term" value="F:3'-5'-DNA exonuclease activity"/>
    <property type="evidence" value="ECO:0007669"/>
    <property type="project" value="TreeGrafter"/>
</dbReference>
<evidence type="ECO:0000313" key="6">
    <source>
        <dbReference type="EMBL" id="PON49373.1"/>
    </source>
</evidence>
<evidence type="ECO:0000256" key="2">
    <source>
        <dbReference type="ARBA" id="ARBA00049244"/>
    </source>
</evidence>
<accession>A0A2P5BKT6</accession>
<dbReference type="InterPro" id="IPR012337">
    <property type="entry name" value="RNaseH-like_sf"/>
</dbReference>
<reference evidence="7" key="1">
    <citation type="submission" date="2016-06" db="EMBL/GenBank/DDBJ databases">
        <title>Parallel loss of symbiosis genes in relatives of nitrogen-fixing non-legume Parasponia.</title>
        <authorList>
            <person name="Van Velzen R."/>
            <person name="Holmer R."/>
            <person name="Bu F."/>
            <person name="Rutten L."/>
            <person name="Van Zeijl A."/>
            <person name="Liu W."/>
            <person name="Santuari L."/>
            <person name="Cao Q."/>
            <person name="Sharma T."/>
            <person name="Shen D."/>
            <person name="Roswanjaya Y."/>
            <person name="Wardhani T."/>
            <person name="Kalhor M.S."/>
            <person name="Jansen J."/>
            <person name="Van den Hoogen J."/>
            <person name="Gungor B."/>
            <person name="Hartog M."/>
            <person name="Hontelez J."/>
            <person name="Verver J."/>
            <person name="Yang W.-C."/>
            <person name="Schijlen E."/>
            <person name="Repin R."/>
            <person name="Schilthuizen M."/>
            <person name="Schranz E."/>
            <person name="Heidstra R."/>
            <person name="Miyata K."/>
            <person name="Fedorova E."/>
            <person name="Kohlen W."/>
            <person name="Bisseling T."/>
            <person name="Smit S."/>
            <person name="Geurts R."/>
        </authorList>
    </citation>
    <scope>NUCLEOTIDE SEQUENCE [LARGE SCALE GENOMIC DNA]</scope>
    <source>
        <strain evidence="7">cv. WU1-14</strain>
    </source>
</reference>
<comment type="catalytic activity">
    <reaction evidence="2">
        <text>DNA(n) + a 2'-deoxyribonucleoside 5'-triphosphate = DNA(n+1) + diphosphate</text>
        <dbReference type="Rhea" id="RHEA:22508"/>
        <dbReference type="Rhea" id="RHEA-COMP:17339"/>
        <dbReference type="Rhea" id="RHEA-COMP:17340"/>
        <dbReference type="ChEBI" id="CHEBI:33019"/>
        <dbReference type="ChEBI" id="CHEBI:61560"/>
        <dbReference type="ChEBI" id="CHEBI:173112"/>
        <dbReference type="EC" id="2.7.7.7"/>
    </reaction>
</comment>
<evidence type="ECO:0000259" key="4">
    <source>
        <dbReference type="Pfam" id="PF03104"/>
    </source>
</evidence>
<dbReference type="InterPro" id="IPR050240">
    <property type="entry name" value="DNA_pol_type-B"/>
</dbReference>
<evidence type="ECO:0000256" key="3">
    <source>
        <dbReference type="SAM" id="MobiDB-lite"/>
    </source>
</evidence>
<keyword evidence="7" id="KW-1185">Reference proteome</keyword>
<dbReference type="GO" id="GO:0045004">
    <property type="term" value="P:DNA replication proofreading"/>
    <property type="evidence" value="ECO:0007669"/>
    <property type="project" value="TreeGrafter"/>
</dbReference>
<dbReference type="OrthoDB" id="2414538at2759"/>
<protein>
    <recommendedName>
        <fullName evidence="1">DNA polymerase delta catalytic subunit</fullName>
    </recommendedName>
</protein>
<keyword evidence="6" id="KW-0548">Nucleotidyltransferase</keyword>
<feature type="region of interest" description="Disordered" evidence="3">
    <location>
        <begin position="1"/>
        <end position="31"/>
    </location>
</feature>
<sequence length="276" mass="31389">MNNGAGRKRPPPPAHQSPANPPKHQATSQEEEFLDEDVFLDETLIEDEGSLILRDLEERQALASRLCKWARPTLPDDYVSGSRNVVFQQLEIDYVIGESHRELLPNSSGPAAIIRIFGHSICCHVHGFEPYFYISCPPGMGPDDISHFHQILEGRMREANRNSKVPKFICRIEMVQKRSIMYYQQQNSQPFLKIVVALPTMVTSCRGILDRGIQIDGLGVKSFMTYESNVLFALRFMIDCNIVGGNWIEVPAGKYKKTAKKLSYCQLEFDCLYPYT</sequence>
<proteinExistence type="predicted"/>
<dbReference type="Pfam" id="PF24055">
    <property type="entry name" value="POL3_N"/>
    <property type="match status" value="1"/>
</dbReference>
<name>A0A2P5BKT6_PARAD</name>
<keyword evidence="6" id="KW-0239">DNA-directed DNA polymerase</keyword>
<comment type="caution">
    <text evidence="6">The sequence shown here is derived from an EMBL/GenBank/DDBJ whole genome shotgun (WGS) entry which is preliminary data.</text>
</comment>
<feature type="compositionally biased region" description="Basic residues" evidence="3">
    <location>
        <begin position="1"/>
        <end position="10"/>
    </location>
</feature>
<organism evidence="6 7">
    <name type="scientific">Parasponia andersonii</name>
    <name type="common">Sponia andersonii</name>
    <dbReference type="NCBI Taxonomy" id="3476"/>
    <lineage>
        <taxon>Eukaryota</taxon>
        <taxon>Viridiplantae</taxon>
        <taxon>Streptophyta</taxon>
        <taxon>Embryophyta</taxon>
        <taxon>Tracheophyta</taxon>
        <taxon>Spermatophyta</taxon>
        <taxon>Magnoliopsida</taxon>
        <taxon>eudicotyledons</taxon>
        <taxon>Gunneridae</taxon>
        <taxon>Pentapetalae</taxon>
        <taxon>rosids</taxon>
        <taxon>fabids</taxon>
        <taxon>Rosales</taxon>
        <taxon>Cannabaceae</taxon>
        <taxon>Parasponia</taxon>
    </lineage>
</organism>
<dbReference type="AlphaFoldDB" id="A0A2P5BKT6"/>
<feature type="domain" description="DNA polymerase delta/zeta catalytic subunit N-terminal" evidence="5">
    <location>
        <begin position="127"/>
        <end position="202"/>
    </location>
</feature>
<dbReference type="FunFam" id="3.30.342.10:FF:000007">
    <property type="entry name" value="DNA polymerase"/>
    <property type="match status" value="1"/>
</dbReference>
<dbReference type="GO" id="GO:0006297">
    <property type="term" value="P:nucleotide-excision repair, DNA gap filling"/>
    <property type="evidence" value="ECO:0007669"/>
    <property type="project" value="TreeGrafter"/>
</dbReference>
<dbReference type="Gene3D" id="3.30.342.10">
    <property type="entry name" value="DNA Polymerase, chain B, domain 1"/>
    <property type="match status" value="1"/>
</dbReference>
<gene>
    <name evidence="6" type="ORF">PanWU01x14_230530</name>
</gene>
<dbReference type="InterPro" id="IPR056435">
    <property type="entry name" value="DPOD/Z_N"/>
</dbReference>
<dbReference type="PANTHER" id="PTHR10322:SF23">
    <property type="entry name" value="DNA POLYMERASE DELTA CATALYTIC SUBUNIT"/>
    <property type="match status" value="1"/>
</dbReference>
<dbReference type="Pfam" id="PF03104">
    <property type="entry name" value="DNA_pol_B_exo1"/>
    <property type="match status" value="1"/>
</dbReference>
<dbReference type="STRING" id="3476.A0A2P5BKT6"/>
<dbReference type="GO" id="GO:0043625">
    <property type="term" value="C:delta DNA polymerase complex"/>
    <property type="evidence" value="ECO:0007669"/>
    <property type="project" value="TreeGrafter"/>
</dbReference>
<evidence type="ECO:0000256" key="1">
    <source>
        <dbReference type="ARBA" id="ARBA00024411"/>
    </source>
</evidence>
<dbReference type="EMBL" id="JXTB01000262">
    <property type="protein sequence ID" value="PON49373.1"/>
    <property type="molecule type" value="Genomic_DNA"/>
</dbReference>
<evidence type="ECO:0000259" key="5">
    <source>
        <dbReference type="Pfam" id="PF24055"/>
    </source>
</evidence>
<dbReference type="GO" id="GO:0003887">
    <property type="term" value="F:DNA-directed DNA polymerase activity"/>
    <property type="evidence" value="ECO:0007669"/>
    <property type="project" value="UniProtKB-KW"/>
</dbReference>
<feature type="compositionally biased region" description="Pro residues" evidence="3">
    <location>
        <begin position="11"/>
        <end position="21"/>
    </location>
</feature>
<dbReference type="Proteomes" id="UP000237105">
    <property type="component" value="Unassembled WGS sequence"/>
</dbReference>
<dbReference type="SUPFAM" id="SSF53098">
    <property type="entry name" value="Ribonuclease H-like"/>
    <property type="match status" value="1"/>
</dbReference>
<feature type="domain" description="DNA-directed DNA polymerase family B exonuclease" evidence="4">
    <location>
        <begin position="225"/>
        <end position="274"/>
    </location>
</feature>
<keyword evidence="6" id="KW-0808">Transferase</keyword>
<evidence type="ECO:0000313" key="7">
    <source>
        <dbReference type="Proteomes" id="UP000237105"/>
    </source>
</evidence>
<dbReference type="GO" id="GO:0006287">
    <property type="term" value="P:base-excision repair, gap-filling"/>
    <property type="evidence" value="ECO:0007669"/>
    <property type="project" value="TreeGrafter"/>
</dbReference>